<feature type="non-terminal residue" evidence="1">
    <location>
        <position position="52"/>
    </location>
</feature>
<dbReference type="InterPro" id="IPR027417">
    <property type="entry name" value="P-loop_NTPase"/>
</dbReference>
<gene>
    <name evidence="1" type="ORF">METZ01_LOCUS285257</name>
</gene>
<dbReference type="SUPFAM" id="SSF52540">
    <property type="entry name" value="P-loop containing nucleoside triphosphate hydrolases"/>
    <property type="match status" value="1"/>
</dbReference>
<sequence>MNDKKINSIEVTNVTKVYNTGASSTKALKNANLTIYDNEFFTLLGPSGCGKT</sequence>
<name>A0A382L8U5_9ZZZZ</name>
<protein>
    <recommendedName>
        <fullName evidence="2">ABC transporter domain-containing protein</fullName>
    </recommendedName>
</protein>
<dbReference type="AlphaFoldDB" id="A0A382L8U5"/>
<dbReference type="Gene3D" id="3.40.50.300">
    <property type="entry name" value="P-loop containing nucleotide triphosphate hydrolases"/>
    <property type="match status" value="1"/>
</dbReference>
<evidence type="ECO:0000313" key="1">
    <source>
        <dbReference type="EMBL" id="SVC32403.1"/>
    </source>
</evidence>
<dbReference type="EMBL" id="UINC01085142">
    <property type="protein sequence ID" value="SVC32403.1"/>
    <property type="molecule type" value="Genomic_DNA"/>
</dbReference>
<reference evidence="1" key="1">
    <citation type="submission" date="2018-05" db="EMBL/GenBank/DDBJ databases">
        <authorList>
            <person name="Lanie J.A."/>
            <person name="Ng W.-L."/>
            <person name="Kazmierczak K.M."/>
            <person name="Andrzejewski T.M."/>
            <person name="Davidsen T.M."/>
            <person name="Wayne K.J."/>
            <person name="Tettelin H."/>
            <person name="Glass J.I."/>
            <person name="Rusch D."/>
            <person name="Podicherti R."/>
            <person name="Tsui H.-C.T."/>
            <person name="Winkler M.E."/>
        </authorList>
    </citation>
    <scope>NUCLEOTIDE SEQUENCE</scope>
</reference>
<organism evidence="1">
    <name type="scientific">marine metagenome</name>
    <dbReference type="NCBI Taxonomy" id="408172"/>
    <lineage>
        <taxon>unclassified sequences</taxon>
        <taxon>metagenomes</taxon>
        <taxon>ecological metagenomes</taxon>
    </lineage>
</organism>
<accession>A0A382L8U5</accession>
<proteinExistence type="predicted"/>
<evidence type="ECO:0008006" key="2">
    <source>
        <dbReference type="Google" id="ProtNLM"/>
    </source>
</evidence>